<dbReference type="KEGG" id="dov:DSCO28_42180"/>
<protein>
    <recommendedName>
        <fullName evidence="5">Dockerin domain-containing protein</fullName>
    </recommendedName>
</protein>
<dbReference type="GO" id="GO:0005509">
    <property type="term" value="F:calcium ion binding"/>
    <property type="evidence" value="ECO:0007669"/>
    <property type="project" value="InterPro"/>
</dbReference>
<evidence type="ECO:0000256" key="2">
    <source>
        <dbReference type="SAM" id="SignalP"/>
    </source>
</evidence>
<dbReference type="SUPFAM" id="SSF103647">
    <property type="entry name" value="TSP type-3 repeat"/>
    <property type="match status" value="1"/>
</dbReference>
<dbReference type="InterPro" id="IPR018247">
    <property type="entry name" value="EF_Hand_1_Ca_BS"/>
</dbReference>
<dbReference type="PANTHER" id="PTHR42754">
    <property type="entry name" value="ENDOGLUCANASE"/>
    <property type="match status" value="1"/>
</dbReference>
<dbReference type="Pfam" id="PF02412">
    <property type="entry name" value="TSP_3"/>
    <property type="match status" value="1"/>
</dbReference>
<dbReference type="Proteomes" id="UP000425960">
    <property type="component" value="Chromosome"/>
</dbReference>
<proteinExistence type="predicted"/>
<accession>A0A5K7ZTX1</accession>
<reference evidence="3 4" key="1">
    <citation type="submission" date="2019-11" db="EMBL/GenBank/DDBJ databases">
        <title>Comparative genomics of hydrocarbon-degrading Desulfosarcina strains.</title>
        <authorList>
            <person name="Watanabe M."/>
            <person name="Kojima H."/>
            <person name="Fukui M."/>
        </authorList>
    </citation>
    <scope>NUCLEOTIDE SEQUENCE [LARGE SCALE GENOMIC DNA]</scope>
    <source>
        <strain evidence="3 4">28bB2T</strain>
    </source>
</reference>
<name>A0A5K7ZTX1_9BACT</name>
<dbReference type="GO" id="GO:0007155">
    <property type="term" value="P:cell adhesion"/>
    <property type="evidence" value="ECO:0007669"/>
    <property type="project" value="InterPro"/>
</dbReference>
<dbReference type="EMBL" id="AP021876">
    <property type="protein sequence ID" value="BBO83652.1"/>
    <property type="molecule type" value="Genomic_DNA"/>
</dbReference>
<dbReference type="RefSeq" id="WP_155323804.1">
    <property type="nucleotide sequence ID" value="NZ_AP021876.1"/>
</dbReference>
<feature type="signal peptide" evidence="2">
    <location>
        <begin position="1"/>
        <end position="24"/>
    </location>
</feature>
<dbReference type="PROSITE" id="PS00018">
    <property type="entry name" value="EF_HAND_1"/>
    <property type="match status" value="1"/>
</dbReference>
<dbReference type="InterPro" id="IPR003367">
    <property type="entry name" value="Thrombospondin_3-like_rpt"/>
</dbReference>
<dbReference type="AlphaFoldDB" id="A0A5K7ZTX1"/>
<evidence type="ECO:0000256" key="1">
    <source>
        <dbReference type="ARBA" id="ARBA00022729"/>
    </source>
</evidence>
<evidence type="ECO:0008006" key="5">
    <source>
        <dbReference type="Google" id="ProtNLM"/>
    </source>
</evidence>
<dbReference type="PANTHER" id="PTHR42754:SF1">
    <property type="entry name" value="LIPOPROTEIN"/>
    <property type="match status" value="1"/>
</dbReference>
<organism evidence="3 4">
    <name type="scientific">Desulfosarcina ovata subsp. sediminis</name>
    <dbReference type="NCBI Taxonomy" id="885957"/>
    <lineage>
        <taxon>Bacteria</taxon>
        <taxon>Pseudomonadati</taxon>
        <taxon>Thermodesulfobacteriota</taxon>
        <taxon>Desulfobacteria</taxon>
        <taxon>Desulfobacterales</taxon>
        <taxon>Desulfosarcinaceae</taxon>
        <taxon>Desulfosarcina</taxon>
    </lineage>
</organism>
<feature type="chain" id="PRO_5024310513" description="Dockerin domain-containing protein" evidence="2">
    <location>
        <begin position="25"/>
        <end position="562"/>
    </location>
</feature>
<keyword evidence="1 2" id="KW-0732">Signal</keyword>
<evidence type="ECO:0000313" key="4">
    <source>
        <dbReference type="Proteomes" id="UP000425960"/>
    </source>
</evidence>
<sequence length="562" mass="59615">MKKHATIWIGILAAVFLMSGTAMAVVMAAPNFMANVGGSSSDAFYKVAVTADGGYAGFGKAGSDAVISKFNPYGHLEWSKSFPGVVHSNSNSGAAGDEGIFLTGRTASSNLWVVKLSPWGQILWEKTYTYSGYSSANMIGSSTVATADGGCAIGFRVNVDGSSGSYSYDQGLAKIAADGTLEWAKFYGTAAYDLNGEVIESRDTSGSVDGYLMVTGEDSFTGAEDNEVVLIKVNTSGVIQWVKSYAGLTTENLADGNEFVKGICQTADAGYAVVGYSYSASDPAWSSRRSPYIIKVSHDGTLAWAKRFGILSSDPGANGFGYGDVAQATDNSDLILAGTYYNDLFWLLRLSATGDLLNEKVYPASGSVKDALGSVAPTSDGGAVASKWSQSFGAGDYDAFLMKFDANLSFPGTDCDGGYDPESEIADMQFESVDVTANTHELDYTATQWATADDTTAEADPGFYIWYCAADDDTDGDGFSDYEDNCPLTANIDQWDGDGDGIGNACDCDLDNNGNVGMTDFMQLRTLWGTADATADFDADNNVGMTDFMMLRGMWGSDYPWY</sequence>
<gene>
    <name evidence="3" type="ORF">DSCO28_42180</name>
</gene>
<dbReference type="InterPro" id="IPR028974">
    <property type="entry name" value="TSP_type-3_rpt"/>
</dbReference>
<evidence type="ECO:0000313" key="3">
    <source>
        <dbReference type="EMBL" id="BBO83652.1"/>
    </source>
</evidence>
<dbReference type="Gene3D" id="4.10.1080.10">
    <property type="entry name" value="TSP type-3 repeat"/>
    <property type="match status" value="1"/>
</dbReference>